<organism evidence="3 4">
    <name type="scientific">Desulfonema limicola</name>
    <dbReference type="NCBI Taxonomy" id="45656"/>
    <lineage>
        <taxon>Bacteria</taxon>
        <taxon>Pseudomonadati</taxon>
        <taxon>Thermodesulfobacteriota</taxon>
        <taxon>Desulfobacteria</taxon>
        <taxon>Desulfobacterales</taxon>
        <taxon>Desulfococcaceae</taxon>
        <taxon>Desulfonema</taxon>
    </lineage>
</organism>
<dbReference type="RefSeq" id="WP_207691920.1">
    <property type="nucleotide sequence ID" value="NZ_CP061799.1"/>
</dbReference>
<proteinExistence type="predicted"/>
<name>A0A975B7I7_9BACT</name>
<dbReference type="InterPro" id="IPR011335">
    <property type="entry name" value="Restrct_endonuc-II-like"/>
</dbReference>
<dbReference type="EMBL" id="CP061799">
    <property type="protein sequence ID" value="QTA80253.1"/>
    <property type="molecule type" value="Genomic_DNA"/>
</dbReference>
<dbReference type="KEGG" id="dli:dnl_25490"/>
<dbReference type="SUPFAM" id="SSF52980">
    <property type="entry name" value="Restriction endonuclease-like"/>
    <property type="match status" value="1"/>
</dbReference>
<dbReference type="AlphaFoldDB" id="A0A975B7I7"/>
<feature type="domain" description="Card1 endonuclease" evidence="1">
    <location>
        <begin position="226"/>
        <end position="327"/>
    </location>
</feature>
<dbReference type="Proteomes" id="UP000663720">
    <property type="component" value="Chromosome"/>
</dbReference>
<dbReference type="Pfam" id="PF09002">
    <property type="entry name" value="Card1_endonuc"/>
    <property type="match status" value="1"/>
</dbReference>
<dbReference type="InterPro" id="IPR015093">
    <property type="entry name" value="Card1_endonucl_dom"/>
</dbReference>
<dbReference type="InterPro" id="IPR011856">
    <property type="entry name" value="tRNA_endonuc-like_dom_sf"/>
</dbReference>
<gene>
    <name evidence="3" type="ORF">dnl_25490</name>
</gene>
<keyword evidence="4" id="KW-1185">Reference proteome</keyword>
<evidence type="ECO:0000313" key="3">
    <source>
        <dbReference type="EMBL" id="QTA80253.1"/>
    </source>
</evidence>
<protein>
    <submittedName>
        <fullName evidence="3">DUF1887</fullName>
    </submittedName>
</protein>
<dbReference type="Pfam" id="PF23400">
    <property type="entry name" value="CARF_Card1"/>
    <property type="match status" value="1"/>
</dbReference>
<dbReference type="InterPro" id="IPR056339">
    <property type="entry name" value="CARF_Card1"/>
</dbReference>
<dbReference type="Gene3D" id="3.40.1350.10">
    <property type="match status" value="1"/>
</dbReference>
<reference evidence="3" key="1">
    <citation type="journal article" date="2021" name="Microb. Physiol.">
        <title>Proteogenomic Insights into the Physiology of Marine, Sulfate-Reducing, Filamentous Desulfonema limicola and Desulfonema magnum.</title>
        <authorList>
            <person name="Schnaars V."/>
            <person name="Wohlbrand L."/>
            <person name="Scheve S."/>
            <person name="Hinrichs C."/>
            <person name="Reinhardt R."/>
            <person name="Rabus R."/>
        </authorList>
    </citation>
    <scope>NUCLEOTIDE SEQUENCE</scope>
    <source>
        <strain evidence="3">5ac10</strain>
    </source>
</reference>
<feature type="domain" description="Card1 CARF" evidence="2">
    <location>
        <begin position="4"/>
        <end position="144"/>
    </location>
</feature>
<dbReference type="GO" id="GO:0003676">
    <property type="term" value="F:nucleic acid binding"/>
    <property type="evidence" value="ECO:0007669"/>
    <property type="project" value="InterPro"/>
</dbReference>
<accession>A0A975B7I7</accession>
<sequence>MEKILISLISDQTIPNVLLIRELSEIDRYIFITTARMESQKKSDWIIDAAQIPENKYLKVEVVEDSLANIQENLRKIDFEDDDEFYVNLTGGTKIMSIGVYNFFRQRRSEIYYIPIGKNVYRKIFPEVKNRENPIYYRAGFEEYLKSYGIKIINPKNGKKLVKTADYTNSFYQKIQHLDTDELGIINDLRKFRNEKTIAVNEIAGLDSFLDKVEFPQNTSANLGKNEIKYLTGEWFEEYVYTLIQKALNLDDDFIGLNINIRRNEVDNEFDVMFTIENALHVIECKSFIYDSISGKNILNESLYKLAALKKDFGLYVKSYIFTLSDRGTDRDNVKQSFIDRSNLLDIKIIDKTFLENEFDEFINKIRG</sequence>
<dbReference type="Gene3D" id="3.40.50.10770">
    <property type="entry name" value="Hypothetical protein VC1899 like domain (Restriction endonuclease-like)"/>
    <property type="match status" value="1"/>
</dbReference>
<evidence type="ECO:0000313" key="4">
    <source>
        <dbReference type="Proteomes" id="UP000663720"/>
    </source>
</evidence>
<evidence type="ECO:0000259" key="2">
    <source>
        <dbReference type="Pfam" id="PF23400"/>
    </source>
</evidence>
<evidence type="ECO:0000259" key="1">
    <source>
        <dbReference type="Pfam" id="PF09002"/>
    </source>
</evidence>